<dbReference type="RefSeq" id="WP_380015949.1">
    <property type="nucleotide sequence ID" value="NZ_JBHLYR010000063.1"/>
</dbReference>
<reference evidence="3 4" key="1">
    <citation type="submission" date="2024-09" db="EMBL/GenBank/DDBJ databases">
        <authorList>
            <person name="Sun Q."/>
            <person name="Mori K."/>
        </authorList>
    </citation>
    <scope>NUCLEOTIDE SEQUENCE [LARGE SCALE GENOMIC DNA]</scope>
    <source>
        <strain evidence="3 4">JCM 13503</strain>
    </source>
</reference>
<sequence>MRVARATPFAEVNMTEEFRVNDTLVDREPVGLIELPEEVLVIEKRRERVASVEVRRERRVHEETVRVELVTEVLVITAKEGGPSVLLDGLSLSPGESREVITYQGTADLGKQVMVTQEVVVFKDRHVQKSSEPLALTSGEVVVTRTPATGGTEDDSRQ</sequence>
<comment type="caution">
    <text evidence="3">The sequence shown here is derived from an EMBL/GenBank/DDBJ whole genome shotgun (WGS) entry which is preliminary data.</text>
</comment>
<gene>
    <name evidence="3" type="ORF">ACFFLM_22490</name>
</gene>
<proteinExistence type="predicted"/>
<feature type="region of interest" description="Disordered" evidence="1">
    <location>
        <begin position="138"/>
        <end position="158"/>
    </location>
</feature>
<organism evidence="3 4">
    <name type="scientific">Deinococcus oregonensis</name>
    <dbReference type="NCBI Taxonomy" id="1805970"/>
    <lineage>
        <taxon>Bacteria</taxon>
        <taxon>Thermotogati</taxon>
        <taxon>Deinococcota</taxon>
        <taxon>Deinococci</taxon>
        <taxon>Deinococcales</taxon>
        <taxon>Deinococcaceae</taxon>
        <taxon>Deinococcus</taxon>
    </lineage>
</organism>
<dbReference type="Proteomes" id="UP001589733">
    <property type="component" value="Unassembled WGS sequence"/>
</dbReference>
<evidence type="ECO:0000313" key="3">
    <source>
        <dbReference type="EMBL" id="MFB9994729.1"/>
    </source>
</evidence>
<protein>
    <submittedName>
        <fullName evidence="3">DUF2382 domain-containing protein</fullName>
    </submittedName>
</protein>
<accession>A0ABV6B4P6</accession>
<evidence type="ECO:0000256" key="1">
    <source>
        <dbReference type="SAM" id="MobiDB-lite"/>
    </source>
</evidence>
<evidence type="ECO:0000313" key="4">
    <source>
        <dbReference type="Proteomes" id="UP001589733"/>
    </source>
</evidence>
<dbReference type="EMBL" id="JBHLYR010000063">
    <property type="protein sequence ID" value="MFB9994729.1"/>
    <property type="molecule type" value="Genomic_DNA"/>
</dbReference>
<dbReference type="InterPro" id="IPR019060">
    <property type="entry name" value="DUF2382"/>
</dbReference>
<evidence type="ECO:0000259" key="2">
    <source>
        <dbReference type="Pfam" id="PF09557"/>
    </source>
</evidence>
<keyword evidence="4" id="KW-1185">Reference proteome</keyword>
<name>A0ABV6B4P6_9DEIO</name>
<feature type="domain" description="DUF2382" evidence="2">
    <location>
        <begin position="33"/>
        <end position="127"/>
    </location>
</feature>
<dbReference type="Pfam" id="PF09557">
    <property type="entry name" value="DUF2382"/>
    <property type="match status" value="1"/>
</dbReference>